<evidence type="ECO:0000313" key="2">
    <source>
        <dbReference type="Proteomes" id="UP000309594"/>
    </source>
</evidence>
<dbReference type="EMBL" id="SWDX01000010">
    <property type="protein sequence ID" value="TKC57160.1"/>
    <property type="molecule type" value="Genomic_DNA"/>
</dbReference>
<dbReference type="AlphaFoldDB" id="A0A4U1G3J7"/>
<protein>
    <submittedName>
        <fullName evidence="1">Uncharacterized protein</fullName>
    </submittedName>
</protein>
<sequence>MIPQKKLNELYDQLKKFHLSDALYVIGAVNAALKFGTSKPDRKNIPDWIWTWLQTRGRSDQNRRSLSIVLSRMARFLLLSSANDYRGVFLDLNNLEVRKAYSQVANLEELDDSLGDDISSQFSLYFNRIGQYQFPLQASKKTIIGRGFLLFHKLILATPSNYDFDVKFKEYFDLTLMEFMSTGFAMWILSNGTLDYEIKNEIKELTHVMTLKTQRIFLSLSCGTPKRYRELVRGSDWKTPHKLKDMYALDPLAIMPAVIVEKSSKLSFNTYVVPQAKYLLDRASSGIFYLLGDKEKELAENEEKKGKNPFRNAFGMVYRAYVGNHLSILGMHEFIDLDNDFVEYSGKLPDFAILQDEICILFEVKTSLLNIDARTYFEKQTLEREVNNGNIKKAIKQLMDFKNEILLGRIKDARFSKITSVIRIVVGYEDIFSINSTLLPLLDKISGSVLDDLQFASISDIEAIGSAIDQKINIITMIQKKVASPDERQWSIATLFDKDIDQKNSVLDNAFNEFIAKMGVPNFASKSI</sequence>
<proteinExistence type="predicted"/>
<reference evidence="1 2" key="1">
    <citation type="submission" date="2019-04" db="EMBL/GenBank/DDBJ databases">
        <title>Pedobacter sp. RP-1-16 sp. nov., isolated from Arctic soil.</title>
        <authorList>
            <person name="Dahal R.H."/>
            <person name="Kim D.-U."/>
        </authorList>
    </citation>
    <scope>NUCLEOTIDE SEQUENCE [LARGE SCALE GENOMIC DNA]</scope>
    <source>
        <strain evidence="1 2">RP-1-16</strain>
    </source>
</reference>
<gene>
    <name evidence="1" type="ORF">FBD94_21250</name>
</gene>
<dbReference type="RefSeq" id="WP_136881699.1">
    <property type="nucleotide sequence ID" value="NZ_SWDX01000010.1"/>
</dbReference>
<organism evidence="1 2">
    <name type="scientific">Pedobacter hiemivivus</name>
    <dbReference type="NCBI Taxonomy" id="2530454"/>
    <lineage>
        <taxon>Bacteria</taxon>
        <taxon>Pseudomonadati</taxon>
        <taxon>Bacteroidota</taxon>
        <taxon>Sphingobacteriia</taxon>
        <taxon>Sphingobacteriales</taxon>
        <taxon>Sphingobacteriaceae</taxon>
        <taxon>Pedobacter</taxon>
    </lineage>
</organism>
<name>A0A4U1G3J7_9SPHI</name>
<dbReference type="Proteomes" id="UP000309594">
    <property type="component" value="Unassembled WGS sequence"/>
</dbReference>
<accession>A0A4U1G3J7</accession>
<evidence type="ECO:0000313" key="1">
    <source>
        <dbReference type="EMBL" id="TKC57160.1"/>
    </source>
</evidence>
<comment type="caution">
    <text evidence="1">The sequence shown here is derived from an EMBL/GenBank/DDBJ whole genome shotgun (WGS) entry which is preliminary data.</text>
</comment>